<dbReference type="InterPro" id="IPR006626">
    <property type="entry name" value="PbH1"/>
</dbReference>
<evidence type="ECO:0000259" key="2">
    <source>
        <dbReference type="Pfam" id="PF13229"/>
    </source>
</evidence>
<evidence type="ECO:0000256" key="1">
    <source>
        <dbReference type="SAM" id="SignalP"/>
    </source>
</evidence>
<sequence>MRTHAPRTRSVSKAVLTTAVGSALILGALAEPSWSAPAVAAKYPGQGKCPPGDYQLCINGGPGGFTIKGRTFSRHDNAILLRNVSNVTITGNTFKNLSGANGYAGVHVKNSSGIVIKKNTFSNLRNKGHMHGVYLVKTTGSTITGNKFSSITGDPVRLRDGSRNNTVSGNTSTKSGTYAIVSEWRDPKKGETCGGGNVVKNNKYGPGYYGKSLPLILWGGKGSGKSGPNKLTWKNCKKATVVNKGGNKRF</sequence>
<evidence type="ECO:0000313" key="4">
    <source>
        <dbReference type="Proteomes" id="UP000010411"/>
    </source>
</evidence>
<keyword evidence="4" id="KW-1185">Reference proteome</keyword>
<dbReference type="Pfam" id="PF13229">
    <property type="entry name" value="Beta_helix"/>
    <property type="match status" value="1"/>
</dbReference>
<feature type="domain" description="Right handed beta helix" evidence="2">
    <location>
        <begin position="63"/>
        <end position="211"/>
    </location>
</feature>
<dbReference type="InterPro" id="IPR039448">
    <property type="entry name" value="Beta_helix"/>
</dbReference>
<accession>L1KKP4</accession>
<comment type="caution">
    <text evidence="3">The sequence shown here is derived from an EMBL/GenBank/DDBJ whole genome shotgun (WGS) entry which is preliminary data.</text>
</comment>
<evidence type="ECO:0000313" key="3">
    <source>
        <dbReference type="EMBL" id="EKX61361.1"/>
    </source>
</evidence>
<dbReference type="NCBIfam" id="TIGR03804">
    <property type="entry name" value="para_beta_helix"/>
    <property type="match status" value="1"/>
</dbReference>
<proteinExistence type="predicted"/>
<dbReference type="OrthoDB" id="3465763at2"/>
<dbReference type="InterPro" id="IPR012334">
    <property type="entry name" value="Pectin_lyas_fold"/>
</dbReference>
<dbReference type="EMBL" id="AEJC01000601">
    <property type="protein sequence ID" value="EKX61361.1"/>
    <property type="molecule type" value="Genomic_DNA"/>
</dbReference>
<reference evidence="3 4" key="1">
    <citation type="submission" date="2012-11" db="EMBL/GenBank/DDBJ databases">
        <authorList>
            <person name="Huguet-Tapia J.C."/>
            <person name="Durkin A.S."/>
            <person name="Pettis G.S."/>
            <person name="Badger J.H."/>
        </authorList>
    </citation>
    <scope>NUCLEOTIDE SEQUENCE [LARGE SCALE GENOMIC DNA]</scope>
    <source>
        <strain evidence="3 4">91-03</strain>
    </source>
</reference>
<dbReference type="PATRIC" id="fig|698759.3.peg.7914"/>
<organism evidence="3 4">
    <name type="scientific">Streptomyces ipomoeae 91-03</name>
    <dbReference type="NCBI Taxonomy" id="698759"/>
    <lineage>
        <taxon>Bacteria</taxon>
        <taxon>Bacillati</taxon>
        <taxon>Actinomycetota</taxon>
        <taxon>Actinomycetes</taxon>
        <taxon>Kitasatosporales</taxon>
        <taxon>Streptomycetaceae</taxon>
        <taxon>Streptomyces</taxon>
    </lineage>
</organism>
<feature type="chain" id="PRO_5003951624" description="Right handed beta helix domain-containing protein" evidence="1">
    <location>
        <begin position="31"/>
        <end position="250"/>
    </location>
</feature>
<dbReference type="Proteomes" id="UP000010411">
    <property type="component" value="Unassembled WGS sequence"/>
</dbReference>
<dbReference type="Gene3D" id="2.160.20.10">
    <property type="entry name" value="Single-stranded right-handed beta-helix, Pectin lyase-like"/>
    <property type="match status" value="1"/>
</dbReference>
<dbReference type="InterPro" id="IPR011050">
    <property type="entry name" value="Pectin_lyase_fold/virulence"/>
</dbReference>
<gene>
    <name evidence="3" type="ORF">STRIP9103_04898</name>
</gene>
<feature type="signal peptide" evidence="1">
    <location>
        <begin position="1"/>
        <end position="30"/>
    </location>
</feature>
<dbReference type="SUPFAM" id="SSF51126">
    <property type="entry name" value="Pectin lyase-like"/>
    <property type="match status" value="1"/>
</dbReference>
<keyword evidence="1" id="KW-0732">Signal</keyword>
<dbReference type="RefSeq" id="WP_009336552.1">
    <property type="nucleotide sequence ID" value="NZ_AEJC01000601.1"/>
</dbReference>
<name>L1KKP4_9ACTN</name>
<dbReference type="AlphaFoldDB" id="L1KKP4"/>
<dbReference type="InterPro" id="IPR022441">
    <property type="entry name" value="Para_beta_helix_rpt-2"/>
</dbReference>
<dbReference type="SMART" id="SM00710">
    <property type="entry name" value="PbH1"/>
    <property type="match status" value="4"/>
</dbReference>
<protein>
    <recommendedName>
        <fullName evidence="2">Right handed beta helix domain-containing protein</fullName>
    </recommendedName>
</protein>